<evidence type="ECO:0000256" key="6">
    <source>
        <dbReference type="HAMAP-Rule" id="MF_01321"/>
    </source>
</evidence>
<evidence type="ECO:0000259" key="11">
    <source>
        <dbReference type="Pfam" id="PF04561"/>
    </source>
</evidence>
<dbReference type="Pfam" id="PF04561">
    <property type="entry name" value="RNA_pol_Rpb2_2"/>
    <property type="match status" value="2"/>
</dbReference>
<dbReference type="EC" id="2.7.7.6" evidence="6 8"/>
<comment type="catalytic activity">
    <reaction evidence="5 6 8">
        <text>RNA(n) + a ribonucleoside 5'-triphosphate = RNA(n+1) + diphosphate</text>
        <dbReference type="Rhea" id="RHEA:21248"/>
        <dbReference type="Rhea" id="RHEA-COMP:14527"/>
        <dbReference type="Rhea" id="RHEA-COMP:17342"/>
        <dbReference type="ChEBI" id="CHEBI:33019"/>
        <dbReference type="ChEBI" id="CHEBI:61557"/>
        <dbReference type="ChEBI" id="CHEBI:140395"/>
        <dbReference type="EC" id="2.7.7.6"/>
    </reaction>
</comment>
<dbReference type="InterPro" id="IPR007120">
    <property type="entry name" value="DNA-dir_RNAP_su2_dom"/>
</dbReference>
<evidence type="ECO:0000256" key="2">
    <source>
        <dbReference type="ARBA" id="ARBA00022679"/>
    </source>
</evidence>
<proteinExistence type="inferred from homology"/>
<dbReference type="Gene3D" id="2.30.150.10">
    <property type="entry name" value="DNA-directed RNA polymerase, beta subunit, external 1 domain"/>
    <property type="match status" value="1"/>
</dbReference>
<name>A0ABU7LTY5_9PROT</name>
<dbReference type="Pfam" id="PF04560">
    <property type="entry name" value="RNA_pol_Rpb2_7"/>
    <property type="match status" value="1"/>
</dbReference>
<dbReference type="InterPro" id="IPR007641">
    <property type="entry name" value="RNA_pol_Rpb2_7"/>
</dbReference>
<dbReference type="InterPro" id="IPR007642">
    <property type="entry name" value="RNA_pol_Rpb2_2"/>
</dbReference>
<keyword evidence="16" id="KW-1185">Reference proteome</keyword>
<dbReference type="HAMAP" id="MF_01321">
    <property type="entry name" value="RNApol_bact_RpoB"/>
    <property type="match status" value="1"/>
</dbReference>
<dbReference type="InterPro" id="IPR014724">
    <property type="entry name" value="RNA_pol_RPB2_OB-fold"/>
</dbReference>
<dbReference type="InterPro" id="IPR007644">
    <property type="entry name" value="RNA_pol_bsu_protrusion"/>
</dbReference>
<evidence type="ECO:0000259" key="12">
    <source>
        <dbReference type="Pfam" id="PF04563"/>
    </source>
</evidence>
<dbReference type="Gene3D" id="3.90.1800.10">
    <property type="entry name" value="RNA polymerase alpha subunit dimerisation domain"/>
    <property type="match status" value="1"/>
</dbReference>
<evidence type="ECO:0000259" key="14">
    <source>
        <dbReference type="Pfam" id="PF10385"/>
    </source>
</evidence>
<dbReference type="InterPro" id="IPR007121">
    <property type="entry name" value="RNA_pol_bsu_CS"/>
</dbReference>
<comment type="caution">
    <text evidence="15">The sequence shown here is derived from an EMBL/GenBank/DDBJ whole genome shotgun (WGS) entry which is preliminary data.</text>
</comment>
<dbReference type="PANTHER" id="PTHR20856">
    <property type="entry name" value="DNA-DIRECTED RNA POLYMERASE I SUBUNIT 2"/>
    <property type="match status" value="1"/>
</dbReference>
<comment type="function">
    <text evidence="6 8">DNA-dependent RNA polymerase catalyzes the transcription of DNA into RNA using the four ribonucleoside triphosphates as substrates.</text>
</comment>
<keyword evidence="3 6" id="KW-0548">Nucleotidyltransferase</keyword>
<dbReference type="RefSeq" id="WP_330200040.1">
    <property type="nucleotide sequence ID" value="NZ_JAZDRP010000014.1"/>
</dbReference>
<keyword evidence="4 6" id="KW-0804">Transcription</keyword>
<dbReference type="Gene3D" id="3.90.1110.10">
    <property type="entry name" value="RNA polymerase Rpb2, domain 2"/>
    <property type="match status" value="2"/>
</dbReference>
<dbReference type="Pfam" id="PF04563">
    <property type="entry name" value="RNA_pol_Rpb2_1"/>
    <property type="match status" value="1"/>
</dbReference>
<dbReference type="Gene3D" id="2.40.50.100">
    <property type="match status" value="1"/>
</dbReference>
<keyword evidence="1 6" id="KW-0240">DNA-directed RNA polymerase</keyword>
<evidence type="ECO:0000313" key="16">
    <source>
        <dbReference type="Proteomes" id="UP001354971"/>
    </source>
</evidence>
<dbReference type="InterPro" id="IPR042107">
    <property type="entry name" value="DNA-dir_RNA_pol_bsu_ext_1_sf"/>
</dbReference>
<feature type="domain" description="DNA-directed RNA polymerase beta subunit external 1" evidence="14">
    <location>
        <begin position="599"/>
        <end position="666"/>
    </location>
</feature>
<evidence type="ECO:0000259" key="10">
    <source>
        <dbReference type="Pfam" id="PF04560"/>
    </source>
</evidence>
<dbReference type="PROSITE" id="PS01166">
    <property type="entry name" value="RNA_POL_BETA"/>
    <property type="match status" value="1"/>
</dbReference>
<dbReference type="Pfam" id="PF00562">
    <property type="entry name" value="RNA_pol_Rpb2_6"/>
    <property type="match status" value="1"/>
</dbReference>
<dbReference type="Gene3D" id="6.10.140.1670">
    <property type="match status" value="1"/>
</dbReference>
<evidence type="ECO:0000256" key="5">
    <source>
        <dbReference type="ARBA" id="ARBA00048552"/>
    </source>
</evidence>
<gene>
    <name evidence="6 15" type="primary">rpoB</name>
    <name evidence="15" type="ORF">V0U79_13515</name>
</gene>
<dbReference type="Proteomes" id="UP001354971">
    <property type="component" value="Unassembled WGS sequence"/>
</dbReference>
<feature type="domain" description="RNA polymerase Rpb2" evidence="11">
    <location>
        <begin position="344"/>
        <end position="462"/>
    </location>
</feature>
<keyword evidence="2 6" id="KW-0808">Transferase</keyword>
<feature type="domain" description="DNA-directed RNA polymerase subunit 2 hybrid-binding" evidence="9">
    <location>
        <begin position="728"/>
        <end position="1281"/>
    </location>
</feature>
<sequence>MGLSFTGKKRIRKSFGEIPETVPMPNLIEVQKSSYDQFLMKDVPAAERGDEGLQAVFKSVFPVKDFSERAVLDFVSYEFEPPKFDVEECEQRDLTYAAPLKVKMRLVVFDVDEDTGARSVKDIKEQDVYMGDIPLMTDKGTFIVNGTERVIVSQMHRSPGVFFDHDRGKTHASGKFLFAARIIPYRGSWLDFEFDAKDIVHMRLDRRRKLPATTLLYALGMDREEILATFYDRISIKAVKGGWAIPYVKERWRGVKPSFDLVDAKSGEVVAPAGKKLAARTANKLADDGLKDILLSDEGLMGRFVAEDIVNVKTGEIYAEAGDEITEEVIEALREQKVKALEILDIDNQTKGPYVQQTLSADKNDTRDQALVDIYRVMRPGEPPTPETAEAMFQGLFFDSERYDLSAVGRVKMNMRLDLDAPDDMRVLRKEDILAVLRTLVGLRDGRGEIDDIDNLGNRRLRSVGELMENQYRIGLLRMERAIKERMSSVDIETVMPHDLVNAKPAAAAVREFFGSSQLSQFMDQTNPLSEVTHKRRLSALGPGGLTRERAGFEVRDVHPTHYGRICPIETPEGPNIGLINSLSTYARVNKYGFIESPYRRVENGKLTDEVHYLSAMQEARFNIAQANATVNDKGQLDNEFVNCRVGPGRDATLIPREDVDYIDVSPKQVVSVAAALIPFLENDDANRALMGSNMQRQAVPLLQAEAPLVGTGMEDVVARDSGAAIAARRDGVVEQVDATRIVVRATGDVDAAQSGVDIYRLSKFQRSNQSTCINQRPIVKVGDEVRAGDIIADGPSTDLGELALGKNVLVAFMPWNGYNFEDSILISERIVRDDVFTSIHLEEFEIMARDTKLGPEEITRDIPNVGEEALRNLDEAGIVSVGAEVEAGDILVGKVTPKGESPMTPEEKLLRAIFGEKASDVRDTSLRLPPGTTGTVVEVRVFNRHGVDKDQRAIAIEREEIERLGKDRDDELAILERNIYSRLADILLGKKATSGPKGFKKGEVTQEGLDDQPRSQWWKIAIDDEKAMGEVEALKKQYDDSKARLDRRFEDKVDKLQRGDEMPPGVMKMVKVFVAVKRKLQPGDKMAGRHGNKGVISKIAPIEDMPYLEDGTPVDLVLNPLGVPSRMNVGQILETHLGFACKGLGRQIGELYEAYKRDGKTKDLKAKLTEVYGKDQELPKAEEELVELGRNLANGVPIATPVFDGARETDIVDHLSMAGIHESGQSTLYDGRTGEKFRRPVTVGIKHLLKLHHLVDDKIHARSIGPYSLVTQQPLGGKAQFGGQRFGEMEVWALEAYGAAYTLQEMLTVKSDDVAGRTKVYEAIVRGDDTFEAGVPESFNVLVKEMRSLGLNVELKNE</sequence>
<accession>A0ABU7LTY5</accession>
<dbReference type="CDD" id="cd00653">
    <property type="entry name" value="RNA_pol_B_RPB2"/>
    <property type="match status" value="1"/>
</dbReference>
<dbReference type="Pfam" id="PF04565">
    <property type="entry name" value="RNA_pol_Rpb2_3"/>
    <property type="match status" value="1"/>
</dbReference>
<dbReference type="Gene3D" id="2.40.50.150">
    <property type="match status" value="1"/>
</dbReference>
<evidence type="ECO:0000256" key="8">
    <source>
        <dbReference type="RuleBase" id="RU363031"/>
    </source>
</evidence>
<dbReference type="Gene3D" id="3.90.1100.10">
    <property type="match status" value="2"/>
</dbReference>
<dbReference type="InterPro" id="IPR037034">
    <property type="entry name" value="RNA_pol_Rpb2_2_sf"/>
</dbReference>
<dbReference type="InterPro" id="IPR037033">
    <property type="entry name" value="DNA-dir_RNAP_su2_hyb_sf"/>
</dbReference>
<evidence type="ECO:0000259" key="9">
    <source>
        <dbReference type="Pfam" id="PF00562"/>
    </source>
</evidence>
<dbReference type="InterPro" id="IPR010243">
    <property type="entry name" value="RNA_pol_bsu_bac"/>
</dbReference>
<evidence type="ECO:0000256" key="4">
    <source>
        <dbReference type="ARBA" id="ARBA00023163"/>
    </source>
</evidence>
<feature type="domain" description="RNA polymerase Rpb2" evidence="13">
    <location>
        <begin position="521"/>
        <end position="589"/>
    </location>
</feature>
<dbReference type="EMBL" id="JAZDRP010000014">
    <property type="protein sequence ID" value="MEE2527380.1"/>
    <property type="molecule type" value="Genomic_DNA"/>
</dbReference>
<comment type="similarity">
    <text evidence="6 7">Belongs to the RNA polymerase beta chain family.</text>
</comment>
<dbReference type="InterPro" id="IPR019462">
    <property type="entry name" value="DNA-dir_RNA_pol_bsu_external_1"/>
</dbReference>
<dbReference type="InterPro" id="IPR007645">
    <property type="entry name" value="RNA_pol_Rpb2_3"/>
</dbReference>
<reference evidence="15 16" key="1">
    <citation type="submission" date="2024-01" db="EMBL/GenBank/DDBJ databases">
        <title>Hyphobacterium bacterium isolated from marine sediment.</title>
        <authorList>
            <person name="Zhao S."/>
        </authorList>
    </citation>
    <scope>NUCLEOTIDE SEQUENCE [LARGE SCALE GENOMIC DNA]</scope>
    <source>
        <strain evidence="16">HN65</strain>
    </source>
</reference>
<evidence type="ECO:0000256" key="1">
    <source>
        <dbReference type="ARBA" id="ARBA00022478"/>
    </source>
</evidence>
<organism evidence="15 16">
    <name type="scientific">Hyphobacterium lacteum</name>
    <dbReference type="NCBI Taxonomy" id="3116575"/>
    <lineage>
        <taxon>Bacteria</taxon>
        <taxon>Pseudomonadati</taxon>
        <taxon>Pseudomonadota</taxon>
        <taxon>Alphaproteobacteria</taxon>
        <taxon>Maricaulales</taxon>
        <taxon>Maricaulaceae</taxon>
        <taxon>Hyphobacterium</taxon>
    </lineage>
</organism>
<feature type="domain" description="RNA polymerase Rpb2" evidence="11">
    <location>
        <begin position="158"/>
        <end position="228"/>
    </location>
</feature>
<evidence type="ECO:0000256" key="7">
    <source>
        <dbReference type="RuleBase" id="RU000434"/>
    </source>
</evidence>
<dbReference type="SUPFAM" id="SSF64484">
    <property type="entry name" value="beta and beta-prime subunits of DNA dependent RNA-polymerase"/>
    <property type="match status" value="1"/>
</dbReference>
<dbReference type="Pfam" id="PF10385">
    <property type="entry name" value="RNA_pol_Rpb2_45"/>
    <property type="match status" value="1"/>
</dbReference>
<feature type="domain" description="RNA polymerase beta subunit protrusion" evidence="12">
    <location>
        <begin position="27"/>
        <end position="505"/>
    </location>
</feature>
<dbReference type="NCBIfam" id="TIGR02013">
    <property type="entry name" value="rpoB"/>
    <property type="match status" value="1"/>
</dbReference>
<dbReference type="GO" id="GO:0003899">
    <property type="term" value="F:DNA-directed RNA polymerase activity"/>
    <property type="evidence" value="ECO:0007669"/>
    <property type="project" value="UniProtKB-EC"/>
</dbReference>
<dbReference type="GO" id="GO:0000428">
    <property type="term" value="C:DNA-directed RNA polymerase complex"/>
    <property type="evidence" value="ECO:0007669"/>
    <property type="project" value="UniProtKB-KW"/>
</dbReference>
<evidence type="ECO:0000313" key="15">
    <source>
        <dbReference type="EMBL" id="MEE2527380.1"/>
    </source>
</evidence>
<dbReference type="Gene3D" id="2.40.270.10">
    <property type="entry name" value="DNA-directed RNA polymerase, subunit 2, domain 6"/>
    <property type="match status" value="2"/>
</dbReference>
<dbReference type="InterPro" id="IPR015712">
    <property type="entry name" value="DNA-dir_RNA_pol_su2"/>
</dbReference>
<protein>
    <recommendedName>
        <fullName evidence="6 8">DNA-directed RNA polymerase subunit beta</fullName>
        <shortName evidence="6">RNAP subunit beta</shortName>
        <ecNumber evidence="6 8">2.7.7.6</ecNumber>
    </recommendedName>
    <alternativeName>
        <fullName evidence="6">RNA polymerase subunit beta</fullName>
    </alternativeName>
    <alternativeName>
        <fullName evidence="6">Transcriptase subunit beta</fullName>
    </alternativeName>
</protein>
<feature type="domain" description="RNA polymerase Rpb2" evidence="10">
    <location>
        <begin position="1283"/>
        <end position="1358"/>
    </location>
</feature>
<dbReference type="NCBIfam" id="NF001616">
    <property type="entry name" value="PRK00405.1"/>
    <property type="match status" value="1"/>
</dbReference>
<comment type="subunit">
    <text evidence="6 8">The RNAP catalytic core consists of 2 alpha, 1 beta, 1 beta' and 1 omega subunit. When a sigma factor is associated with the core the holoenzyme is formed, which can initiate transcription.</text>
</comment>
<evidence type="ECO:0000256" key="3">
    <source>
        <dbReference type="ARBA" id="ARBA00022695"/>
    </source>
</evidence>
<evidence type="ECO:0000259" key="13">
    <source>
        <dbReference type="Pfam" id="PF04565"/>
    </source>
</evidence>